<proteinExistence type="predicted"/>
<dbReference type="AlphaFoldDB" id="A0A4Y2M054"/>
<organism evidence="1 2">
    <name type="scientific">Araneus ventricosus</name>
    <name type="common">Orbweaver spider</name>
    <name type="synonym">Epeira ventricosa</name>
    <dbReference type="NCBI Taxonomy" id="182803"/>
    <lineage>
        <taxon>Eukaryota</taxon>
        <taxon>Metazoa</taxon>
        <taxon>Ecdysozoa</taxon>
        <taxon>Arthropoda</taxon>
        <taxon>Chelicerata</taxon>
        <taxon>Arachnida</taxon>
        <taxon>Araneae</taxon>
        <taxon>Araneomorphae</taxon>
        <taxon>Entelegynae</taxon>
        <taxon>Araneoidea</taxon>
        <taxon>Araneidae</taxon>
        <taxon>Araneus</taxon>
    </lineage>
</organism>
<evidence type="ECO:0000313" key="2">
    <source>
        <dbReference type="Proteomes" id="UP000499080"/>
    </source>
</evidence>
<evidence type="ECO:0000313" key="1">
    <source>
        <dbReference type="EMBL" id="GBN19126.1"/>
    </source>
</evidence>
<sequence>MSFLITSISPITYPLDKVSRLNYGISSTVCTSQTRYVFPGDRDSDIDWHIRERIPNRLVNSGPSFNTNYELIDAMFNAIAGKIYNQRSVRISGQSHSVVELTWMQLADVWPASGSPVSRINYFHRKHGDLES</sequence>
<gene>
    <name evidence="1" type="ORF">AVEN_55935_1</name>
</gene>
<dbReference type="Proteomes" id="UP000499080">
    <property type="component" value="Unassembled WGS sequence"/>
</dbReference>
<accession>A0A4Y2M054</accession>
<comment type="caution">
    <text evidence="1">The sequence shown here is derived from an EMBL/GenBank/DDBJ whole genome shotgun (WGS) entry which is preliminary data.</text>
</comment>
<dbReference type="EMBL" id="BGPR01006453">
    <property type="protein sequence ID" value="GBN19126.1"/>
    <property type="molecule type" value="Genomic_DNA"/>
</dbReference>
<protein>
    <submittedName>
        <fullName evidence="1">Uncharacterized protein</fullName>
    </submittedName>
</protein>
<keyword evidence="2" id="KW-1185">Reference proteome</keyword>
<reference evidence="1 2" key="1">
    <citation type="journal article" date="2019" name="Sci. Rep.">
        <title>Orb-weaving spider Araneus ventricosus genome elucidates the spidroin gene catalogue.</title>
        <authorList>
            <person name="Kono N."/>
            <person name="Nakamura H."/>
            <person name="Ohtoshi R."/>
            <person name="Moran D.A.P."/>
            <person name="Shinohara A."/>
            <person name="Yoshida Y."/>
            <person name="Fujiwara M."/>
            <person name="Mori M."/>
            <person name="Tomita M."/>
            <person name="Arakawa K."/>
        </authorList>
    </citation>
    <scope>NUCLEOTIDE SEQUENCE [LARGE SCALE GENOMIC DNA]</scope>
</reference>
<name>A0A4Y2M054_ARAVE</name>